<gene>
    <name evidence="3" type="ORF">VIBNISOn1_190019</name>
</gene>
<feature type="compositionally biased region" description="Polar residues" evidence="1">
    <location>
        <begin position="234"/>
        <end position="248"/>
    </location>
</feature>
<dbReference type="EMBL" id="CAOF01000101">
    <property type="protein sequence ID" value="CCO46800.1"/>
    <property type="molecule type" value="Genomic_DNA"/>
</dbReference>
<keyword evidence="2" id="KW-0472">Membrane</keyword>
<keyword evidence="2" id="KW-1133">Transmembrane helix</keyword>
<evidence type="ECO:0000256" key="2">
    <source>
        <dbReference type="SAM" id="Phobius"/>
    </source>
</evidence>
<protein>
    <submittedName>
        <fullName evidence="3">Uncharacterized protein</fullName>
    </submittedName>
</protein>
<evidence type="ECO:0000256" key="1">
    <source>
        <dbReference type="SAM" id="MobiDB-lite"/>
    </source>
</evidence>
<dbReference type="Proteomes" id="UP000018211">
    <property type="component" value="Unassembled WGS sequence"/>
</dbReference>
<organism evidence="3 4">
    <name type="scientific">Vibrio nigripulchritudo SOn1</name>
    <dbReference type="NCBI Taxonomy" id="1238450"/>
    <lineage>
        <taxon>Bacteria</taxon>
        <taxon>Pseudomonadati</taxon>
        <taxon>Pseudomonadota</taxon>
        <taxon>Gammaproteobacteria</taxon>
        <taxon>Vibrionales</taxon>
        <taxon>Vibrionaceae</taxon>
        <taxon>Vibrio</taxon>
    </lineage>
</organism>
<reference evidence="3 4" key="1">
    <citation type="journal article" date="2013" name="ISME J.">
        <title>Comparative genomics of pathogenic lineages of Vibrio nigripulchritudo identifies virulence-associated traits.</title>
        <authorList>
            <person name="Goudenege D."/>
            <person name="Labreuche Y."/>
            <person name="Krin E."/>
            <person name="Ansquer D."/>
            <person name="Mangenot S."/>
            <person name="Calteau A."/>
            <person name="Medigue C."/>
            <person name="Mazel D."/>
            <person name="Polz M.F."/>
            <person name="Le Roux F."/>
        </authorList>
    </citation>
    <scope>NUCLEOTIDE SEQUENCE [LARGE SCALE GENOMIC DNA]</scope>
    <source>
        <strain evidence="3 4">SOn1</strain>
    </source>
</reference>
<feature type="region of interest" description="Disordered" evidence="1">
    <location>
        <begin position="61"/>
        <end position="165"/>
    </location>
</feature>
<dbReference type="RefSeq" id="WP_022611841.1">
    <property type="nucleotide sequence ID" value="NZ_LK391965.1"/>
</dbReference>
<feature type="region of interest" description="Disordered" evidence="1">
    <location>
        <begin position="1"/>
        <end position="20"/>
    </location>
</feature>
<keyword evidence="2" id="KW-0812">Transmembrane</keyword>
<feature type="transmembrane region" description="Helical" evidence="2">
    <location>
        <begin position="27"/>
        <end position="46"/>
    </location>
</feature>
<dbReference type="AlphaFoldDB" id="A0AAV2VPZ2"/>
<proteinExistence type="predicted"/>
<feature type="compositionally biased region" description="Basic and acidic residues" evidence="1">
    <location>
        <begin position="94"/>
        <end position="126"/>
    </location>
</feature>
<comment type="caution">
    <text evidence="3">The sequence shown here is derived from an EMBL/GenBank/DDBJ whole genome shotgun (WGS) entry which is preliminary data.</text>
</comment>
<sequence length="459" mass="50075">MSSNNNNVQKHNPIDSDKAKSEKKKKMIIWVVGLLALMAAVAYFYARTAVKGAEQLANSPAVSSEVSKKPASETAASQSNITLEESSPARVAIAHHEENQKTQAKEAGRTHIDSTNSLKEKTEKANAKKTPPKAKKNKDNTPKTSKTDNASKNEPKRKEPTPAEIRRKNMANLLKLPSYFPSSATGKKAEEYKTVLQKNYAELSAAGGTNEYTFTGKVEPRTTPPSLKKDVKSSETQLATRSESTSNKTSDKKQAQVKVAGSGDMVMCELRWEVNSDYKLPVFCDVVEPPLRPAIIVGSFEMTARQDGILLRGKRLEFDDDSVSINAYGVDIKTDTSPLFDNNYDSHFVQRTLARASAAFMVPFIDFVVSSSTTITDGNVVVTNPSISGTKDRFIGGAASVAKEFLPDLRKNANLPPTITIPNRYVVGFVMVSPVYSSSQDLAERSKSEPARATITKGN</sequence>
<accession>A0AAV2VPZ2</accession>
<feature type="region of interest" description="Disordered" evidence="1">
    <location>
        <begin position="211"/>
        <end position="256"/>
    </location>
</feature>
<evidence type="ECO:0000313" key="3">
    <source>
        <dbReference type="EMBL" id="CCO46800.1"/>
    </source>
</evidence>
<feature type="compositionally biased region" description="Polar residues" evidence="1">
    <location>
        <begin position="1"/>
        <end position="10"/>
    </location>
</feature>
<name>A0AAV2VPZ2_9VIBR</name>
<feature type="compositionally biased region" description="Basic and acidic residues" evidence="1">
    <location>
        <begin position="137"/>
        <end position="165"/>
    </location>
</feature>
<feature type="compositionally biased region" description="Polar residues" evidence="1">
    <location>
        <begin position="74"/>
        <end position="85"/>
    </location>
</feature>
<evidence type="ECO:0000313" key="4">
    <source>
        <dbReference type="Proteomes" id="UP000018211"/>
    </source>
</evidence>